<proteinExistence type="inferred from homology"/>
<comment type="subcellular location">
    <subcellularLocation>
        <location evidence="1 9">Cell membrane</location>
        <topology evidence="1 9">Multi-pass membrane protein</topology>
    </subcellularLocation>
</comment>
<keyword evidence="12" id="KW-1185">Reference proteome</keyword>
<dbReference type="InterPro" id="IPR050366">
    <property type="entry name" value="BP-dependent_transpt_permease"/>
</dbReference>
<evidence type="ECO:0000256" key="2">
    <source>
        <dbReference type="ARBA" id="ARBA00022448"/>
    </source>
</evidence>
<protein>
    <submittedName>
        <fullName evidence="11">Peptide ABC transporter permease</fullName>
    </submittedName>
</protein>
<feature type="domain" description="ABC transmembrane type-1" evidence="10">
    <location>
        <begin position="76"/>
        <end position="279"/>
    </location>
</feature>
<dbReference type="PROSITE" id="PS50928">
    <property type="entry name" value="ABC_TM1"/>
    <property type="match status" value="1"/>
</dbReference>
<dbReference type="InterPro" id="IPR000515">
    <property type="entry name" value="MetI-like"/>
</dbReference>
<sequence>MSAGRRFLSHPISVLSLIVLVLLGAAALAAPLVEGWLGVDANAVSLFNRFGPPSAENWLGTDELGRDVLVRLLYGGRVSLFVGIAAALASAVIGTIVGLIAGFYGGRLDDFLMRLTDGVIALPLLPLLIVLAAVDLGKLGLPAALAQSDQVSLYRIIVIVSLAGWTTVARLVRGAALSVRQREFVLAATALGAGNARLMLVHILPNVASPIVVATTLSIGNIILLESVLSFLGLGIQPPLPSWGNMLTNAQELIWSAPLLAIYPGLLIFVTVIAFNFVGDGLQDALDPRSGPQRR</sequence>
<evidence type="ECO:0000256" key="8">
    <source>
        <dbReference type="ARBA" id="ARBA00023136"/>
    </source>
</evidence>
<dbReference type="SUPFAM" id="SSF161098">
    <property type="entry name" value="MetI-like"/>
    <property type="match status" value="1"/>
</dbReference>
<dbReference type="GO" id="GO:0005886">
    <property type="term" value="C:plasma membrane"/>
    <property type="evidence" value="ECO:0007669"/>
    <property type="project" value="UniProtKB-SubCell"/>
</dbReference>
<keyword evidence="7 9" id="KW-1133">Transmembrane helix</keyword>
<accession>A0A512DQW8</accession>
<dbReference type="PANTHER" id="PTHR43386">
    <property type="entry name" value="OLIGOPEPTIDE TRANSPORT SYSTEM PERMEASE PROTEIN APPC"/>
    <property type="match status" value="1"/>
</dbReference>
<dbReference type="GO" id="GO:0015833">
    <property type="term" value="P:peptide transport"/>
    <property type="evidence" value="ECO:0007669"/>
    <property type="project" value="UniProtKB-KW"/>
</dbReference>
<dbReference type="Gene3D" id="1.10.3720.10">
    <property type="entry name" value="MetI-like"/>
    <property type="match status" value="1"/>
</dbReference>
<dbReference type="InterPro" id="IPR035906">
    <property type="entry name" value="MetI-like_sf"/>
</dbReference>
<feature type="transmembrane region" description="Helical" evidence="9">
    <location>
        <begin position="211"/>
        <end position="232"/>
    </location>
</feature>
<keyword evidence="6" id="KW-0653">Protein transport</keyword>
<evidence type="ECO:0000256" key="9">
    <source>
        <dbReference type="RuleBase" id="RU363032"/>
    </source>
</evidence>
<name>A0A512DQW8_9PROT</name>
<dbReference type="Pfam" id="PF00528">
    <property type="entry name" value="BPD_transp_1"/>
    <property type="match status" value="1"/>
</dbReference>
<feature type="transmembrane region" description="Helical" evidence="9">
    <location>
        <begin position="111"/>
        <end position="133"/>
    </location>
</feature>
<feature type="transmembrane region" description="Helical" evidence="9">
    <location>
        <begin position="184"/>
        <end position="205"/>
    </location>
</feature>
<dbReference type="PANTHER" id="PTHR43386:SF1">
    <property type="entry name" value="D,D-DIPEPTIDE TRANSPORT SYSTEM PERMEASE PROTEIN DDPC-RELATED"/>
    <property type="match status" value="1"/>
</dbReference>
<evidence type="ECO:0000259" key="10">
    <source>
        <dbReference type="PROSITE" id="PS50928"/>
    </source>
</evidence>
<comment type="caution">
    <text evidence="11">The sequence shown here is derived from an EMBL/GenBank/DDBJ whole genome shotgun (WGS) entry which is preliminary data.</text>
</comment>
<reference evidence="11 12" key="1">
    <citation type="submission" date="2019-07" db="EMBL/GenBank/DDBJ databases">
        <title>Whole genome shotgun sequence of Skermanella aerolata NBRC 106429.</title>
        <authorList>
            <person name="Hosoyama A."/>
            <person name="Uohara A."/>
            <person name="Ohji S."/>
            <person name="Ichikawa N."/>
        </authorList>
    </citation>
    <scope>NUCLEOTIDE SEQUENCE [LARGE SCALE GENOMIC DNA]</scope>
    <source>
        <strain evidence="11 12">NBRC 106429</strain>
    </source>
</reference>
<dbReference type="AlphaFoldDB" id="A0A512DQW8"/>
<dbReference type="GO" id="GO:0055085">
    <property type="term" value="P:transmembrane transport"/>
    <property type="evidence" value="ECO:0007669"/>
    <property type="project" value="InterPro"/>
</dbReference>
<keyword evidence="4 9" id="KW-0812">Transmembrane</keyword>
<evidence type="ECO:0000313" key="11">
    <source>
        <dbReference type="EMBL" id="GEO38854.1"/>
    </source>
</evidence>
<dbReference type="RefSeq" id="WP_044429208.1">
    <property type="nucleotide sequence ID" value="NZ_BJYZ01000013.1"/>
</dbReference>
<evidence type="ECO:0000313" key="12">
    <source>
        <dbReference type="Proteomes" id="UP000321523"/>
    </source>
</evidence>
<evidence type="ECO:0000256" key="5">
    <source>
        <dbReference type="ARBA" id="ARBA00022856"/>
    </source>
</evidence>
<gene>
    <name evidence="11" type="ORF">SAE02_30020</name>
</gene>
<dbReference type="GO" id="GO:0015031">
    <property type="term" value="P:protein transport"/>
    <property type="evidence" value="ECO:0007669"/>
    <property type="project" value="UniProtKB-KW"/>
</dbReference>
<feature type="transmembrane region" description="Helical" evidence="9">
    <location>
        <begin position="78"/>
        <end position="104"/>
    </location>
</feature>
<evidence type="ECO:0000256" key="4">
    <source>
        <dbReference type="ARBA" id="ARBA00022692"/>
    </source>
</evidence>
<evidence type="ECO:0000256" key="7">
    <source>
        <dbReference type="ARBA" id="ARBA00022989"/>
    </source>
</evidence>
<dbReference type="Proteomes" id="UP000321523">
    <property type="component" value="Unassembled WGS sequence"/>
</dbReference>
<keyword evidence="8 9" id="KW-0472">Membrane</keyword>
<dbReference type="CDD" id="cd06261">
    <property type="entry name" value="TM_PBP2"/>
    <property type="match status" value="1"/>
</dbReference>
<organism evidence="11 12">
    <name type="scientific">Skermanella aerolata</name>
    <dbReference type="NCBI Taxonomy" id="393310"/>
    <lineage>
        <taxon>Bacteria</taxon>
        <taxon>Pseudomonadati</taxon>
        <taxon>Pseudomonadota</taxon>
        <taxon>Alphaproteobacteria</taxon>
        <taxon>Rhodospirillales</taxon>
        <taxon>Azospirillaceae</taxon>
        <taxon>Skermanella</taxon>
    </lineage>
</organism>
<evidence type="ECO:0000256" key="6">
    <source>
        <dbReference type="ARBA" id="ARBA00022927"/>
    </source>
</evidence>
<evidence type="ECO:0000256" key="1">
    <source>
        <dbReference type="ARBA" id="ARBA00004651"/>
    </source>
</evidence>
<evidence type="ECO:0000256" key="3">
    <source>
        <dbReference type="ARBA" id="ARBA00022475"/>
    </source>
</evidence>
<feature type="transmembrane region" description="Helical" evidence="9">
    <location>
        <begin position="253"/>
        <end position="278"/>
    </location>
</feature>
<dbReference type="EMBL" id="BJYZ01000013">
    <property type="protein sequence ID" value="GEO38854.1"/>
    <property type="molecule type" value="Genomic_DNA"/>
</dbReference>
<comment type="similarity">
    <text evidence="9">Belongs to the binding-protein-dependent transport system permease family.</text>
</comment>
<keyword evidence="5" id="KW-0571">Peptide transport</keyword>
<keyword evidence="2 9" id="KW-0813">Transport</keyword>
<feature type="transmembrane region" description="Helical" evidence="9">
    <location>
        <begin position="153"/>
        <end position="172"/>
    </location>
</feature>
<keyword evidence="3" id="KW-1003">Cell membrane</keyword>